<evidence type="ECO:0000313" key="5">
    <source>
        <dbReference type="Proteomes" id="UP000185281"/>
    </source>
</evidence>
<dbReference type="GeneID" id="19526603"/>
<dbReference type="InterPro" id="IPR002109">
    <property type="entry name" value="Glutaredoxin"/>
</dbReference>
<evidence type="ECO:0000259" key="1">
    <source>
        <dbReference type="Pfam" id="PF00462"/>
    </source>
</evidence>
<dbReference type="RefSeq" id="YP_009036366.1">
    <property type="nucleotide sequence ID" value="NC_024212.1"/>
</dbReference>
<dbReference type="KEGG" id="vg:19526603"/>
<protein>
    <submittedName>
        <fullName evidence="3">Glutaredoxin family protein</fullName>
    </submittedName>
    <submittedName>
        <fullName evidence="2">Putative glutaredoxin</fullName>
    </submittedName>
</protein>
<dbReference type="GO" id="GO:0009055">
    <property type="term" value="F:electron transfer activity"/>
    <property type="evidence" value="ECO:0007669"/>
    <property type="project" value="TreeGrafter"/>
</dbReference>
<reference evidence="2 5" key="1">
    <citation type="journal article" date="2014" name="Appl. Environ. Microbiol.">
        <title>Comparative genomic and morphological analysis of Listeria phages isolated from farm environments.</title>
        <authorList>
            <person name="Denes T."/>
            <person name="Vongkamjan K."/>
            <person name="Ackermann H.W."/>
            <person name="Moreno Switt A.I."/>
            <person name="Wiedmann M."/>
            <person name="den Bakker H.C."/>
        </authorList>
    </citation>
    <scope>NUCLEOTIDE SEQUENCE [LARGE SCALE GENOMIC DNA]</scope>
</reference>
<name>X2KM47_9CAUD</name>
<evidence type="ECO:0000313" key="3">
    <source>
        <dbReference type="EMBL" id="AHN83095.1"/>
    </source>
</evidence>
<evidence type="ECO:0000313" key="4">
    <source>
        <dbReference type="Proteomes" id="UP000023563"/>
    </source>
</evidence>
<dbReference type="SUPFAM" id="SSF52833">
    <property type="entry name" value="Thioredoxin-like"/>
    <property type="match status" value="1"/>
</dbReference>
<reference evidence="3 4" key="2">
    <citation type="submission" date="2014-01" db="EMBL/GenBank/DDBJ databases">
        <title>Genome sequence of novel bacteriophage, VD13.</title>
        <authorList>
            <person name="DeShong Sadzewicz L."/>
            <person name="Tallon L."/>
            <person name="Fraser C."/>
            <person name="Nagaraj S."/>
            <person name="McCracken C.L."/>
            <person name="Daugherty S."/>
            <person name="Young C."/>
            <person name="Reece M.J."/>
            <person name="Hyman P."/>
        </authorList>
    </citation>
    <scope>NUCLEOTIDE SEQUENCE [LARGE SCALE GENOMIC DNA]</scope>
    <source>
        <strain evidence="3">VD13</strain>
    </source>
</reference>
<dbReference type="Proteomes" id="UP000185281">
    <property type="component" value="Segment"/>
</dbReference>
<dbReference type="PROSITE" id="PS51354">
    <property type="entry name" value="GLUTAREDOXIN_2"/>
    <property type="match status" value="1"/>
</dbReference>
<dbReference type="Gene3D" id="3.40.30.10">
    <property type="entry name" value="Glutaredoxin"/>
    <property type="match status" value="1"/>
</dbReference>
<dbReference type="OrthoDB" id="18944at10239"/>
<evidence type="ECO:0000313" key="2">
    <source>
        <dbReference type="EMBL" id="AHL19593.1"/>
    </source>
</evidence>
<accession>X2KM47</accession>
<feature type="domain" description="Glutaredoxin" evidence="1">
    <location>
        <begin position="4"/>
        <end position="62"/>
    </location>
</feature>
<dbReference type="EMBL" id="KJ127303">
    <property type="protein sequence ID" value="AHN83095.1"/>
    <property type="molecule type" value="Genomic_DNA"/>
</dbReference>
<dbReference type="PANTHER" id="PTHR34386">
    <property type="entry name" value="GLUTAREDOXIN"/>
    <property type="match status" value="1"/>
</dbReference>
<dbReference type="Proteomes" id="UP000023563">
    <property type="component" value="Segment"/>
</dbReference>
<dbReference type="EMBL" id="KJ094032">
    <property type="protein sequence ID" value="AHL19593.1"/>
    <property type="molecule type" value="Genomic_DNA"/>
</dbReference>
<dbReference type="Pfam" id="PF00462">
    <property type="entry name" value="Glutaredoxin"/>
    <property type="match status" value="1"/>
</dbReference>
<keyword evidence="5" id="KW-1185">Reference proteome</keyword>
<dbReference type="PANTHER" id="PTHR34386:SF1">
    <property type="entry name" value="GLUTAREDOXIN-LIKE PROTEIN NRDH"/>
    <property type="match status" value="1"/>
</dbReference>
<proteinExistence type="predicted"/>
<dbReference type="InterPro" id="IPR051548">
    <property type="entry name" value="Grx-like_ET"/>
</dbReference>
<organism evidence="3 4">
    <name type="scientific">Enterococcus phage VD13</name>
    <dbReference type="NCBI Taxonomy" id="1458851"/>
    <lineage>
        <taxon>Viruses</taxon>
        <taxon>Duplodnaviria</taxon>
        <taxon>Heunggongvirae</taxon>
        <taxon>Uroviricota</taxon>
        <taxon>Caudoviricetes</taxon>
        <taxon>Saphexavirus</taxon>
        <taxon>Saphexavirus VD13</taxon>
    </lineage>
</organism>
<sequence>MNRIKVYTKDMCQACKMAKRVLTEGGVSFDEVFVDVRNDTQTVEMLRLAGFRSFPVVMLDEDYDTGISGFHPPRLKAFIETVKEEAYHGV</sequence>
<dbReference type="CDD" id="cd02976">
    <property type="entry name" value="NrdH"/>
    <property type="match status" value="1"/>
</dbReference>
<dbReference type="InterPro" id="IPR036249">
    <property type="entry name" value="Thioredoxin-like_sf"/>
</dbReference>
<gene>
    <name evidence="2" type="ORF">VD13_008</name>
    <name evidence="3" type="ORF">X878_0005</name>
</gene>